<dbReference type="GO" id="GO:0080120">
    <property type="term" value="P:CAAX-box protein maturation"/>
    <property type="evidence" value="ECO:0007669"/>
    <property type="project" value="UniProtKB-ARBA"/>
</dbReference>
<sequence length="44" mass="4711">MAVVFVLALVLGATYEYAENLVTPAVIHGVYNAVLLSALYLQVT</sequence>
<evidence type="ECO:0000313" key="3">
    <source>
        <dbReference type="Proteomes" id="UP000770586"/>
    </source>
</evidence>
<organism evidence="2 3">
    <name type="scientific">Halorubrum trapanicum</name>
    <dbReference type="NCBI Taxonomy" id="29284"/>
    <lineage>
        <taxon>Archaea</taxon>
        <taxon>Methanobacteriati</taxon>
        <taxon>Methanobacteriota</taxon>
        <taxon>Stenosarchaea group</taxon>
        <taxon>Halobacteria</taxon>
        <taxon>Halobacteriales</taxon>
        <taxon>Haloferacaceae</taxon>
        <taxon>Halorubrum</taxon>
    </lineage>
</organism>
<evidence type="ECO:0000259" key="1">
    <source>
        <dbReference type="Pfam" id="PF02517"/>
    </source>
</evidence>
<dbReference type="InterPro" id="IPR003675">
    <property type="entry name" value="Rce1/LyrA-like_dom"/>
</dbReference>
<name>A0A8J7RFC7_9EURY</name>
<accession>A0A8J7RFC7</accession>
<dbReference type="GO" id="GO:0006508">
    <property type="term" value="P:proteolysis"/>
    <property type="evidence" value="ECO:0007669"/>
    <property type="project" value="UniProtKB-KW"/>
</dbReference>
<dbReference type="Pfam" id="PF02517">
    <property type="entry name" value="Rce1-like"/>
    <property type="match status" value="1"/>
</dbReference>
<dbReference type="EMBL" id="JAGGKE010000013">
    <property type="protein sequence ID" value="MBP1902906.1"/>
    <property type="molecule type" value="Genomic_DNA"/>
</dbReference>
<dbReference type="Proteomes" id="UP000770586">
    <property type="component" value="Unassembled WGS sequence"/>
</dbReference>
<comment type="caution">
    <text evidence="2">The sequence shown here is derived from an EMBL/GenBank/DDBJ whole genome shotgun (WGS) entry which is preliminary data.</text>
</comment>
<reference evidence="2 3" key="1">
    <citation type="submission" date="2021-03" db="EMBL/GenBank/DDBJ databases">
        <title>Genomic Encyclopedia of Type Strains, Phase IV (KMG-IV): sequencing the most valuable type-strain genomes for metagenomic binning, comparative biology and taxonomic classification.</title>
        <authorList>
            <person name="Goeker M."/>
        </authorList>
    </citation>
    <scope>NUCLEOTIDE SEQUENCE [LARGE SCALE GENOMIC DNA]</scope>
    <source>
        <strain evidence="2 3">DSM 12287</strain>
    </source>
</reference>
<keyword evidence="2" id="KW-0645">Protease</keyword>
<protein>
    <submittedName>
        <fullName evidence="2">Membrane protease YdiL (CAAX protease family)</fullName>
    </submittedName>
</protein>
<gene>
    <name evidence="2" type="ORF">J2744_002608</name>
</gene>
<keyword evidence="2" id="KW-0378">Hydrolase</keyword>
<feature type="domain" description="CAAX prenyl protease 2/Lysostaphin resistance protein A-like" evidence="1">
    <location>
        <begin position="2"/>
        <end position="34"/>
    </location>
</feature>
<evidence type="ECO:0000313" key="2">
    <source>
        <dbReference type="EMBL" id="MBP1902906.1"/>
    </source>
</evidence>
<dbReference type="AlphaFoldDB" id="A0A8J7RFC7"/>
<dbReference type="GO" id="GO:0004175">
    <property type="term" value="F:endopeptidase activity"/>
    <property type="evidence" value="ECO:0007669"/>
    <property type="project" value="UniProtKB-ARBA"/>
</dbReference>
<keyword evidence="3" id="KW-1185">Reference proteome</keyword>
<proteinExistence type="predicted"/>